<reference evidence="1" key="1">
    <citation type="submission" date="2021-06" db="EMBL/GenBank/DDBJ databases">
        <authorList>
            <person name="Kallberg Y."/>
            <person name="Tangrot J."/>
            <person name="Rosling A."/>
        </authorList>
    </citation>
    <scope>NUCLEOTIDE SEQUENCE</scope>
    <source>
        <strain evidence="1">AU212A</strain>
    </source>
</reference>
<dbReference type="EMBL" id="CAJVPM010001228">
    <property type="protein sequence ID" value="CAG8462508.1"/>
    <property type="molecule type" value="Genomic_DNA"/>
</dbReference>
<sequence length="151" mass="15287">MEVEVTSVKAAPSSVIVGSPVTCTWNYTGAAATGNLSLVDETTKAATVISSAINLTSLSYSYQTTTPGDFWFSLSDGTSNSLSNVFHVLTPAQASASSTGAPSPSDTSSPNGGSPGSSAKKSAASAKSSFTVSNKLLIGLIMIVTVMMFFA</sequence>
<gene>
    <name evidence="1" type="ORF">SCALOS_LOCUS1678</name>
</gene>
<dbReference type="Proteomes" id="UP000789860">
    <property type="component" value="Unassembled WGS sequence"/>
</dbReference>
<keyword evidence="2" id="KW-1185">Reference proteome</keyword>
<name>A0ACA9KAG5_9GLOM</name>
<accession>A0ACA9KAG5</accession>
<protein>
    <submittedName>
        <fullName evidence="1">8450_t:CDS:1</fullName>
    </submittedName>
</protein>
<proteinExistence type="predicted"/>
<evidence type="ECO:0000313" key="2">
    <source>
        <dbReference type="Proteomes" id="UP000789860"/>
    </source>
</evidence>
<evidence type="ECO:0000313" key="1">
    <source>
        <dbReference type="EMBL" id="CAG8462508.1"/>
    </source>
</evidence>
<organism evidence="1 2">
    <name type="scientific">Scutellospora calospora</name>
    <dbReference type="NCBI Taxonomy" id="85575"/>
    <lineage>
        <taxon>Eukaryota</taxon>
        <taxon>Fungi</taxon>
        <taxon>Fungi incertae sedis</taxon>
        <taxon>Mucoromycota</taxon>
        <taxon>Glomeromycotina</taxon>
        <taxon>Glomeromycetes</taxon>
        <taxon>Diversisporales</taxon>
        <taxon>Gigasporaceae</taxon>
        <taxon>Scutellospora</taxon>
    </lineage>
</organism>
<comment type="caution">
    <text evidence="1">The sequence shown here is derived from an EMBL/GenBank/DDBJ whole genome shotgun (WGS) entry which is preliminary data.</text>
</comment>